<dbReference type="EMBL" id="JADWDJ010000006">
    <property type="protein sequence ID" value="KAG5280023.1"/>
    <property type="molecule type" value="Genomic_DNA"/>
</dbReference>
<proteinExistence type="predicted"/>
<feature type="compositionally biased region" description="Polar residues" evidence="1">
    <location>
        <begin position="589"/>
        <end position="604"/>
    </location>
</feature>
<feature type="compositionally biased region" description="Basic and acidic residues" evidence="1">
    <location>
        <begin position="537"/>
        <end position="549"/>
    </location>
</feature>
<feature type="region of interest" description="Disordered" evidence="1">
    <location>
        <begin position="985"/>
        <end position="1014"/>
    </location>
</feature>
<feature type="region of interest" description="Disordered" evidence="1">
    <location>
        <begin position="256"/>
        <end position="720"/>
    </location>
</feature>
<dbReference type="InterPro" id="IPR011992">
    <property type="entry name" value="EF-hand-dom_pair"/>
</dbReference>
<comment type="caution">
    <text evidence="2">The sequence shown here is derived from an EMBL/GenBank/DDBJ whole genome shotgun (WGS) entry which is preliminary data.</text>
</comment>
<dbReference type="PANTHER" id="PTHR47500">
    <property type="entry name" value="EF-HAND CALCIUM-BINDING DOMAIN-CONTAINING PROTEIN"/>
    <property type="match status" value="1"/>
</dbReference>
<dbReference type="PANTHER" id="PTHR47500:SF3">
    <property type="entry name" value="EF-HAND DOMAIN-CONTAINING PROTEIN"/>
    <property type="match status" value="1"/>
</dbReference>
<feature type="region of interest" description="Disordered" evidence="1">
    <location>
        <begin position="1"/>
        <end position="39"/>
    </location>
</feature>
<accession>A0AAV6GY20</accession>
<feature type="compositionally biased region" description="Polar residues" evidence="1">
    <location>
        <begin position="144"/>
        <end position="156"/>
    </location>
</feature>
<feature type="compositionally biased region" description="Polar residues" evidence="1">
    <location>
        <begin position="18"/>
        <end position="39"/>
    </location>
</feature>
<dbReference type="Proteomes" id="UP000823561">
    <property type="component" value="Chromosome 6"/>
</dbReference>
<dbReference type="GO" id="GO:0005509">
    <property type="term" value="F:calcium ion binding"/>
    <property type="evidence" value="ECO:0007669"/>
    <property type="project" value="InterPro"/>
</dbReference>
<evidence type="ECO:0000313" key="2">
    <source>
        <dbReference type="EMBL" id="KAG5280023.1"/>
    </source>
</evidence>
<dbReference type="SUPFAM" id="SSF47473">
    <property type="entry name" value="EF-hand"/>
    <property type="match status" value="1"/>
</dbReference>
<feature type="compositionally biased region" description="Polar residues" evidence="1">
    <location>
        <begin position="79"/>
        <end position="94"/>
    </location>
</feature>
<feature type="compositionally biased region" description="Basic and acidic residues" evidence="1">
    <location>
        <begin position="805"/>
        <end position="836"/>
    </location>
</feature>
<reference evidence="2" key="1">
    <citation type="submission" date="2020-10" db="EMBL/GenBank/DDBJ databases">
        <title>Chromosome-scale genome assembly of the Allis shad, Alosa alosa.</title>
        <authorList>
            <person name="Margot Z."/>
            <person name="Christophe K."/>
            <person name="Cabau C."/>
            <person name="Louis A."/>
            <person name="Berthelot C."/>
            <person name="Parey E."/>
            <person name="Roest Crollius H."/>
            <person name="Montfort J."/>
            <person name="Robinson-Rechavi M."/>
            <person name="Bucao C."/>
            <person name="Bouchez O."/>
            <person name="Gislard M."/>
            <person name="Lluch J."/>
            <person name="Milhes M."/>
            <person name="Lampietro C."/>
            <person name="Lopez Roques C."/>
            <person name="Donnadieu C."/>
            <person name="Braasch I."/>
            <person name="Desvignes T."/>
            <person name="Postlethwait J."/>
            <person name="Bobe J."/>
            <person name="Guiguen Y."/>
        </authorList>
    </citation>
    <scope>NUCLEOTIDE SEQUENCE</scope>
    <source>
        <strain evidence="2">M-15738</strain>
        <tissue evidence="2">Blood</tissue>
    </source>
</reference>
<sequence length="1895" mass="210027">MKAVKKIFRKDNPESDVDTNGSDPEGSDINTSNPKTDMTLHFQNNSPAEQMIATATDSAPDPEISIALVSPLKPDPESLSESAPKSTTIRKNTPSPQPIKALQGLFSKLRPHSGVSSESDAQCFVEDPVDQSSEKVAQPDGEISQVTYTQEQSDSCIKSDCHEEMTPEIYADYAEASREAMGVSTDTMEQQKTEEASSKSKGFLKLPYISTGSEDILQNGPGAPDQENTSDEISREPLEIKMNVCATIKRNILPSILCGSSKTGPGPEQEGKIQGKIKNFVRSTLGKKEPQKTTRTSAKTSQTETHPSPALVDDKGGNTEDELSKTLALKAGSDRTQVRRHVSKEAVRKKPHHPMQQPGNTKTRELTSKPQSVNVGDSHRDQSASVPPVGPAEHRNKRHSVTQSQSTRRNTRHPAQESSAGIHTTRDTSKHAFESRTEPSGKPHPSVASNRAQAKDINKETQQDRETQESNRATTRKSTTIEKTERTYPPTASGTVTNRRQKSVSSDTTTNQSQPSRSESRKERNAGSTEIPLRKPSISDRAKSMESTKRRNSTFNAAQAHKPVKKTSKDQTNHSSSRRKTSTAEEGHSSTQRSAADSMVQSPAVQDKGQKLRQEDSGRVKDNERRRSSAGKTKPAPADQDTAGKTKPAPADQDTAEDKAQGPSSKKKPASASAKNQNQHAEDLATVVPDNRQVGLRGSKERNTILCSKTTDTKTTESCQHQNMINNKTIESEAMEEQQEILNLVAPKMPTVTRDVEHAKDGGVFVSDESPKVAQIKEHDQKRFQQPDERTSMILNKITQVEPSESQRTKVEECSEGHSKELHPPEDSNRVEERNKKSTYMQDDVAQGGYHKPISLEPYEHQKSICFNNTKIDTPEEQLENLRPGQAQSESKAQMESPKSPSLTCSSDQSHQVLDSDTDHVEHPAEIPLVDGPEEPLIETQTKVSIPEKLTTDPADLITVTNLSFTWDTDSITKNPEEIQLVYDNTDDDVSIPEQLTDPADLSSSRDTEDSQTKQAEFQLVDRADNDGMLFKNYPQILLTSSLCLISPLWTQKTSRQNQKRFSWSKTVLMMMLTTDSADFITMTNFSSPQDTEDINTIQEEIQLIGDSADDDVSLSEKFTTDPTVIGTDLSSTVDREDIQIKPEEIQLIQDAVDDDVSIAQQLTTDSTDFITVTNCSSTLDTEDMNTNQEEIQLIEESADDDVSIPEQFTTDPASFIIVTDHSSPIETNDINTKPEEIQRVQDSVDDHEGSQGTQDKYSMINSEHAQTDLPKPAQEPEIVEAEDSSMRTVTPEDQLGLEKYNVIQNEVSQDRMQSPLTTKSRRVQFTDSIRIGTKSMKDLHGDQEDISKRRPTSFHDQKQNQTTFIPCKLPAVTCSHATSSAAQVKSLALIQPSKRAKGPHGMSTEKKPGLLDQNQSPVIACYRIDHTVDPTLAAQEFSYSSAGFNTTTVLRSFQEVHVKLQRGKKRNGMELSKTVQESPDEQPTDTNGMKESKTMKNQQGMPKPVPVNLRRIKVKPSMERITTLDDKKEEREPVIISNTGDLYSGIDHAKDLDTVTPSEPLTEAQMNGFRAIFDLFTKDHTGFISTTGFTTTLNTIGITLKPADIHLALKKAGCNEDGLVGFQGFVSVLTDTQHFSKCVNEPEDITVTVFYKAITKMLDSGMLPVSTRDEILKYYHNKTQRLIHRVGTSTLGHGQPVKSWRTIEIEDRIRQLSIKHPGAETMEMITPVKIEVNLTLQERKHLSFEEIDHINLECRGGVRRFRYDLTNNLVQASGLAELRGLPAALLPAPAPAPPELQRRLQHLLLVLERRRRQHGGADRTDPGTPALLCADACFERARPHSQKRPHESPSTCPIRRATRVVTASQSEPEERPLSGAHLHEDPAMISSSPPAFCL</sequence>
<feature type="compositionally biased region" description="Polar residues" evidence="1">
    <location>
        <begin position="490"/>
        <end position="517"/>
    </location>
</feature>
<organism evidence="2 3">
    <name type="scientific">Alosa alosa</name>
    <name type="common">allis shad</name>
    <dbReference type="NCBI Taxonomy" id="278164"/>
    <lineage>
        <taxon>Eukaryota</taxon>
        <taxon>Metazoa</taxon>
        <taxon>Chordata</taxon>
        <taxon>Craniata</taxon>
        <taxon>Vertebrata</taxon>
        <taxon>Euteleostomi</taxon>
        <taxon>Actinopterygii</taxon>
        <taxon>Neopterygii</taxon>
        <taxon>Teleostei</taxon>
        <taxon>Clupei</taxon>
        <taxon>Clupeiformes</taxon>
        <taxon>Clupeoidei</taxon>
        <taxon>Clupeidae</taxon>
        <taxon>Alosa</taxon>
    </lineage>
</organism>
<name>A0AAV6GY20_9TELE</name>
<protein>
    <submittedName>
        <fullName evidence="2">Uncharacterized protein</fullName>
    </submittedName>
</protein>
<feature type="compositionally biased region" description="Basic and acidic residues" evidence="1">
    <location>
        <begin position="332"/>
        <end position="348"/>
    </location>
</feature>
<feature type="region of interest" description="Disordered" evidence="1">
    <location>
        <begin position="180"/>
        <end position="235"/>
    </location>
</feature>
<evidence type="ECO:0000313" key="3">
    <source>
        <dbReference type="Proteomes" id="UP000823561"/>
    </source>
</evidence>
<dbReference type="Gene3D" id="1.10.238.10">
    <property type="entry name" value="EF-hand"/>
    <property type="match status" value="1"/>
</dbReference>
<feature type="compositionally biased region" description="Polar residues" evidence="1">
    <location>
        <begin position="886"/>
        <end position="915"/>
    </location>
</feature>
<feature type="compositionally biased region" description="Polar residues" evidence="1">
    <location>
        <begin position="293"/>
        <end position="306"/>
    </location>
</feature>
<evidence type="ECO:0000256" key="1">
    <source>
        <dbReference type="SAM" id="MobiDB-lite"/>
    </source>
</evidence>
<feature type="compositionally biased region" description="Polar residues" evidence="1">
    <location>
        <begin position="1886"/>
        <end position="1895"/>
    </location>
</feature>
<feature type="compositionally biased region" description="Basic and acidic residues" evidence="1">
    <location>
        <begin position="312"/>
        <end position="324"/>
    </location>
</feature>
<feature type="compositionally biased region" description="Basic and acidic residues" evidence="1">
    <location>
        <begin position="453"/>
        <end position="469"/>
    </location>
</feature>
<feature type="region of interest" description="Disordered" evidence="1">
    <location>
        <begin position="1392"/>
        <end position="1412"/>
    </location>
</feature>
<feature type="compositionally biased region" description="Basic and acidic residues" evidence="1">
    <location>
        <begin position="608"/>
        <end position="627"/>
    </location>
</feature>
<feature type="compositionally biased region" description="Basic and acidic residues" evidence="1">
    <location>
        <begin position="1869"/>
        <end position="1883"/>
    </location>
</feature>
<feature type="compositionally biased region" description="Basic and acidic residues" evidence="1">
    <location>
        <begin position="424"/>
        <end position="441"/>
    </location>
</feature>
<gene>
    <name evidence="2" type="ORF">AALO_G00084090</name>
</gene>
<feature type="region of interest" description="Disordered" evidence="1">
    <location>
        <begin position="880"/>
        <end position="918"/>
    </location>
</feature>
<feature type="compositionally biased region" description="Basic and acidic residues" evidence="1">
    <location>
        <begin position="1336"/>
        <end position="1359"/>
    </location>
</feature>
<feature type="region of interest" description="Disordered" evidence="1">
    <location>
        <begin position="1332"/>
        <end position="1360"/>
    </location>
</feature>
<dbReference type="InterPro" id="IPR043520">
    <property type="entry name" value="SPT21"/>
</dbReference>
<feature type="region of interest" description="Disordered" evidence="1">
    <location>
        <begin position="127"/>
        <end position="156"/>
    </location>
</feature>
<keyword evidence="3" id="KW-1185">Reference proteome</keyword>
<feature type="compositionally biased region" description="Basic and acidic residues" evidence="1">
    <location>
        <begin position="189"/>
        <end position="198"/>
    </location>
</feature>
<feature type="region of interest" description="Disordered" evidence="1">
    <location>
        <begin position="56"/>
        <end position="98"/>
    </location>
</feature>
<feature type="region of interest" description="Disordered" evidence="1">
    <location>
        <begin position="1465"/>
        <end position="1505"/>
    </location>
</feature>
<feature type="region of interest" description="Disordered" evidence="1">
    <location>
        <begin position="796"/>
        <end position="856"/>
    </location>
</feature>
<feature type="region of interest" description="Disordered" evidence="1">
    <location>
        <begin position="1839"/>
        <end position="1895"/>
    </location>
</feature>